<sequence>MQNPYEKYRQQSVMTMTQGDMISLLYSELGDRLGKGLICLENKDYEGCNTAFKKAQEILTHLTATLDRKYEVADKLAALYDFFKYQIIQSNIRKEAGPVEEILPMIKELQEVFVQADKQVRIENSVG</sequence>
<keyword evidence="8" id="KW-0282">Flagellum</keyword>
<dbReference type="GeneID" id="93301562"/>
<reference evidence="10 13" key="2">
    <citation type="submission" date="2016-08" db="EMBL/GenBank/DDBJ databases">
        <title>Characterization of Isolates of Eisenbergiella tayi Derived from Blood Cultures, Using Whole Genome Sequencing.</title>
        <authorList>
            <person name="Bernier A.-M."/>
            <person name="Burdz T."/>
            <person name="Wiebe D."/>
            <person name="Bernard K."/>
        </authorList>
    </citation>
    <scope>NUCLEOTIDE SEQUENCE [LARGE SCALE GENOMIC DNA]</scope>
    <source>
        <strain evidence="10 13">NML120146</strain>
    </source>
</reference>
<keyword evidence="8" id="KW-0969">Cilium</keyword>
<evidence type="ECO:0000313" key="9">
    <source>
        <dbReference type="EMBL" id="ODR36548.1"/>
    </source>
</evidence>
<evidence type="ECO:0000313" key="11">
    <source>
        <dbReference type="Proteomes" id="UP000094067"/>
    </source>
</evidence>
<dbReference type="Proteomes" id="UP000094271">
    <property type="component" value="Unassembled WGS sequence"/>
</dbReference>
<evidence type="ECO:0000256" key="1">
    <source>
        <dbReference type="ARBA" id="ARBA00004514"/>
    </source>
</evidence>
<comment type="similarity">
    <text evidence="2 6">Belongs to the FliS family.</text>
</comment>
<reference evidence="9 12" key="3">
    <citation type="submission" date="2016-08" db="EMBL/GenBank/DDBJ databases">
        <authorList>
            <person name="Seilhamer J.J."/>
        </authorList>
    </citation>
    <scope>NUCLEOTIDE SEQUENCE [LARGE SCALE GENOMIC DNA]</scope>
    <source>
        <strain evidence="9 12">NML150140-1</strain>
    </source>
</reference>
<dbReference type="EMBL" id="MEHA01000051">
    <property type="protein sequence ID" value="ODR36548.1"/>
    <property type="molecule type" value="Genomic_DNA"/>
</dbReference>
<evidence type="ECO:0000313" key="10">
    <source>
        <dbReference type="EMBL" id="ODR60247.1"/>
    </source>
</evidence>
<dbReference type="Pfam" id="PF02561">
    <property type="entry name" value="FliS"/>
    <property type="match status" value="1"/>
</dbReference>
<keyword evidence="4 6" id="KW-1005">Bacterial flagellum biogenesis</keyword>
<evidence type="ECO:0000256" key="6">
    <source>
        <dbReference type="PIRNR" id="PIRNR039090"/>
    </source>
</evidence>
<keyword evidence="5" id="KW-0143">Chaperone</keyword>
<protein>
    <recommendedName>
        <fullName evidence="6">Flagellar secretion chaperone FliS</fullName>
    </recommendedName>
</protein>
<evidence type="ECO:0000313" key="7">
    <source>
        <dbReference type="EMBL" id="ODM04587.1"/>
    </source>
</evidence>
<keyword evidence="3 6" id="KW-0963">Cytoplasm</keyword>
<gene>
    <name evidence="8" type="primary">fliS_1</name>
    <name evidence="7" type="synonym">fliS</name>
    <name evidence="8" type="ORF">BEH84_04823</name>
    <name evidence="9" type="ORF">BEI59_35400</name>
    <name evidence="7" type="ORF">BEI61_05396</name>
    <name evidence="10" type="ORF">BEI63_04845</name>
</gene>
<accession>A0A1E3AP28</accession>
<dbReference type="InterPro" id="IPR036584">
    <property type="entry name" value="FliS_sf"/>
</dbReference>
<name>A0A1E3AP28_9FIRM</name>
<dbReference type="Proteomes" id="UP000094067">
    <property type="component" value="Unassembled WGS sequence"/>
</dbReference>
<dbReference type="Proteomes" id="UP000094869">
    <property type="component" value="Unassembled WGS sequence"/>
</dbReference>
<organism evidence="8 14">
    <name type="scientific">Eisenbergiella tayi</name>
    <dbReference type="NCBI Taxonomy" id="1432052"/>
    <lineage>
        <taxon>Bacteria</taxon>
        <taxon>Bacillati</taxon>
        <taxon>Bacillota</taxon>
        <taxon>Clostridia</taxon>
        <taxon>Lachnospirales</taxon>
        <taxon>Lachnospiraceae</taxon>
        <taxon>Eisenbergiella</taxon>
    </lineage>
</organism>
<dbReference type="AlphaFoldDB" id="A0A1E3AP28"/>
<keyword evidence="13" id="KW-1185">Reference proteome</keyword>
<dbReference type="GO" id="GO:0071973">
    <property type="term" value="P:bacterial-type flagellum-dependent cell motility"/>
    <property type="evidence" value="ECO:0007669"/>
    <property type="project" value="TreeGrafter"/>
</dbReference>
<dbReference type="InterPro" id="IPR003713">
    <property type="entry name" value="FliS"/>
</dbReference>
<keyword evidence="8" id="KW-0966">Cell projection</keyword>
<dbReference type="EMBL" id="MCGH01000003">
    <property type="protein sequence ID" value="ODM04587.1"/>
    <property type="molecule type" value="Genomic_DNA"/>
</dbReference>
<dbReference type="Proteomes" id="UP000095003">
    <property type="component" value="Unassembled WGS sequence"/>
</dbReference>
<dbReference type="OrthoDB" id="1524959at2"/>
<dbReference type="EMBL" id="MCGI01000004">
    <property type="protein sequence ID" value="ODM10449.1"/>
    <property type="molecule type" value="Genomic_DNA"/>
</dbReference>
<dbReference type="EMBL" id="MEHD01000012">
    <property type="protein sequence ID" value="ODR60247.1"/>
    <property type="molecule type" value="Genomic_DNA"/>
</dbReference>
<evidence type="ECO:0000313" key="8">
    <source>
        <dbReference type="EMBL" id="ODM10449.1"/>
    </source>
</evidence>
<evidence type="ECO:0000256" key="3">
    <source>
        <dbReference type="ARBA" id="ARBA00022490"/>
    </source>
</evidence>
<comment type="subcellular location">
    <subcellularLocation>
        <location evidence="1 6">Cytoplasm</location>
        <location evidence="1 6">Cytosol</location>
    </subcellularLocation>
</comment>
<evidence type="ECO:0000313" key="13">
    <source>
        <dbReference type="Proteomes" id="UP000094869"/>
    </source>
</evidence>
<dbReference type="PANTHER" id="PTHR34773:SF1">
    <property type="entry name" value="FLAGELLAR SECRETION CHAPERONE FLIS"/>
    <property type="match status" value="1"/>
</dbReference>
<evidence type="ECO:0000256" key="2">
    <source>
        <dbReference type="ARBA" id="ARBA00008787"/>
    </source>
</evidence>
<dbReference type="NCBIfam" id="TIGR00208">
    <property type="entry name" value="fliS"/>
    <property type="match status" value="1"/>
</dbReference>
<dbReference type="PIRSF" id="PIRSF039090">
    <property type="entry name" value="Flis"/>
    <property type="match status" value="1"/>
</dbReference>
<reference evidence="11 14" key="1">
    <citation type="submission" date="2016-07" db="EMBL/GenBank/DDBJ databases">
        <title>Characterization of isolates of Eisenbergiella tayi derived from blood cultures, using whole genome sequencing.</title>
        <authorList>
            <person name="Burdz T."/>
            <person name="Wiebe D."/>
            <person name="Huynh C."/>
            <person name="Bernard K."/>
        </authorList>
    </citation>
    <scope>NUCLEOTIDE SEQUENCE [LARGE SCALE GENOMIC DNA]</scope>
    <source>
        <strain evidence="7 11">NML 110608</strain>
        <strain evidence="8 14">NML 120489</strain>
    </source>
</reference>
<dbReference type="PANTHER" id="PTHR34773">
    <property type="entry name" value="FLAGELLAR SECRETION CHAPERONE FLIS"/>
    <property type="match status" value="1"/>
</dbReference>
<dbReference type="SUPFAM" id="SSF101116">
    <property type="entry name" value="Flagellar export chaperone FliS"/>
    <property type="match status" value="1"/>
</dbReference>
<dbReference type="RefSeq" id="WP_044971255.1">
    <property type="nucleotide sequence ID" value="NZ_DAWDRA010000042.1"/>
</dbReference>
<evidence type="ECO:0000313" key="14">
    <source>
        <dbReference type="Proteomes" id="UP000095003"/>
    </source>
</evidence>
<dbReference type="CDD" id="cd16098">
    <property type="entry name" value="FliS"/>
    <property type="match status" value="1"/>
</dbReference>
<evidence type="ECO:0000313" key="12">
    <source>
        <dbReference type="Proteomes" id="UP000094271"/>
    </source>
</evidence>
<evidence type="ECO:0000256" key="4">
    <source>
        <dbReference type="ARBA" id="ARBA00022795"/>
    </source>
</evidence>
<comment type="caution">
    <text evidence="8">The sequence shown here is derived from an EMBL/GenBank/DDBJ whole genome shotgun (WGS) entry which is preliminary data.</text>
</comment>
<dbReference type="GO" id="GO:0005829">
    <property type="term" value="C:cytosol"/>
    <property type="evidence" value="ECO:0007669"/>
    <property type="project" value="UniProtKB-SubCell"/>
</dbReference>
<dbReference type="GO" id="GO:0044780">
    <property type="term" value="P:bacterial-type flagellum assembly"/>
    <property type="evidence" value="ECO:0007669"/>
    <property type="project" value="InterPro"/>
</dbReference>
<evidence type="ECO:0000256" key="5">
    <source>
        <dbReference type="ARBA" id="ARBA00023186"/>
    </source>
</evidence>
<dbReference type="Gene3D" id="1.20.120.340">
    <property type="entry name" value="Flagellar protein FliS"/>
    <property type="match status" value="1"/>
</dbReference>
<proteinExistence type="inferred from homology"/>